<evidence type="ECO:0000256" key="4">
    <source>
        <dbReference type="ARBA" id="ARBA00023002"/>
    </source>
</evidence>
<dbReference type="Gene3D" id="2.60.120.620">
    <property type="entry name" value="q2cbj1_9rhob like domain"/>
    <property type="match status" value="1"/>
</dbReference>
<evidence type="ECO:0000256" key="5">
    <source>
        <dbReference type="ARBA" id="ARBA00023004"/>
    </source>
</evidence>
<sequence>MAKKKPSSSNTKVLTKVNGSYEFPSNFSQLAIKNLAYAPSIECPIPGQVILISKFLSPQICQELIVSFESGLNIVTTPLIKSKDYAARVNDRALKTDYEASETLWKYLQKYIFYQSEYESEDESETRFIKEEFKNAIGLNPQLRIYRYLKGHYFGKHYDDSVTAFVDSKEKVKGLSHWTLLIYLTGDTEFEGGGTVFHYNDPESRNLVALNVHPSKGMALLHKHGDDCLLHEAELVNSGVKWVLRSDVVFPLS</sequence>
<dbReference type="EMBL" id="CP014586">
    <property type="protein sequence ID" value="ANZ76324.1"/>
    <property type="molecule type" value="Genomic_DNA"/>
</dbReference>
<dbReference type="GO" id="GO:0031418">
    <property type="term" value="F:L-ascorbic acid binding"/>
    <property type="evidence" value="ECO:0007669"/>
    <property type="project" value="InterPro"/>
</dbReference>
<dbReference type="Pfam" id="PF13640">
    <property type="entry name" value="2OG-FeII_Oxy_3"/>
    <property type="match status" value="1"/>
</dbReference>
<dbReference type="InterPro" id="IPR045054">
    <property type="entry name" value="P4HA-like"/>
</dbReference>
<dbReference type="InterPro" id="IPR005123">
    <property type="entry name" value="Oxoglu/Fe-dep_dioxygenase_dom"/>
</dbReference>
<proteinExistence type="predicted"/>
<dbReference type="GO" id="GO:0004656">
    <property type="term" value="F:procollagen-proline 4-dioxygenase activity"/>
    <property type="evidence" value="ECO:0007669"/>
    <property type="project" value="TreeGrafter"/>
</dbReference>
<protein>
    <submittedName>
        <fullName evidence="7">BA75_03922T0</fullName>
    </submittedName>
</protein>
<evidence type="ECO:0000259" key="6">
    <source>
        <dbReference type="PROSITE" id="PS51471"/>
    </source>
</evidence>
<keyword evidence="2" id="KW-0479">Metal-binding</keyword>
<keyword evidence="3" id="KW-0223">Dioxygenase</keyword>
<dbReference type="SMART" id="SM00702">
    <property type="entry name" value="P4Hc"/>
    <property type="match status" value="1"/>
</dbReference>
<keyword evidence="5" id="KW-0408">Iron</keyword>
<accession>A0A1B2JE19</accession>
<organism evidence="7 8">
    <name type="scientific">Komagataella pastoris</name>
    <name type="common">Yeast</name>
    <name type="synonym">Pichia pastoris</name>
    <dbReference type="NCBI Taxonomy" id="4922"/>
    <lineage>
        <taxon>Eukaryota</taxon>
        <taxon>Fungi</taxon>
        <taxon>Dikarya</taxon>
        <taxon>Ascomycota</taxon>
        <taxon>Saccharomycotina</taxon>
        <taxon>Pichiomycetes</taxon>
        <taxon>Pichiales</taxon>
        <taxon>Pichiaceae</taxon>
        <taxon>Komagataella</taxon>
    </lineage>
</organism>
<evidence type="ECO:0000256" key="3">
    <source>
        <dbReference type="ARBA" id="ARBA00022964"/>
    </source>
</evidence>
<evidence type="ECO:0000313" key="8">
    <source>
        <dbReference type="Proteomes" id="UP000094565"/>
    </source>
</evidence>
<dbReference type="PANTHER" id="PTHR10869:SF236">
    <property type="entry name" value="PROLYL 4-HYDROXYLASE ALPHA SUBUNIT DOMAIN-CONTAINING PROTEIN"/>
    <property type="match status" value="1"/>
</dbReference>
<dbReference type="PROSITE" id="PS51471">
    <property type="entry name" value="FE2OG_OXY"/>
    <property type="match status" value="1"/>
</dbReference>
<dbReference type="OrthoDB" id="69177at2759"/>
<name>A0A1B2JE19_PICPA</name>
<comment type="cofactor">
    <cofactor evidence="1">
        <name>L-ascorbate</name>
        <dbReference type="ChEBI" id="CHEBI:38290"/>
    </cofactor>
</comment>
<dbReference type="PANTHER" id="PTHR10869">
    <property type="entry name" value="PROLYL 4-HYDROXYLASE ALPHA SUBUNIT"/>
    <property type="match status" value="1"/>
</dbReference>
<evidence type="ECO:0000256" key="2">
    <source>
        <dbReference type="ARBA" id="ARBA00022723"/>
    </source>
</evidence>
<keyword evidence="4" id="KW-0560">Oxidoreductase</keyword>
<dbReference type="AlphaFoldDB" id="A0A1B2JE19"/>
<dbReference type="GO" id="GO:0005506">
    <property type="term" value="F:iron ion binding"/>
    <property type="evidence" value="ECO:0007669"/>
    <property type="project" value="InterPro"/>
</dbReference>
<dbReference type="GO" id="GO:0005783">
    <property type="term" value="C:endoplasmic reticulum"/>
    <property type="evidence" value="ECO:0007669"/>
    <property type="project" value="TreeGrafter"/>
</dbReference>
<reference evidence="7 8" key="1">
    <citation type="submission" date="2016-02" db="EMBL/GenBank/DDBJ databases">
        <title>Comparative genomic and transcriptomic foundation for Pichia pastoris.</title>
        <authorList>
            <person name="Love K.R."/>
            <person name="Shah K.A."/>
            <person name="Whittaker C.A."/>
            <person name="Wu J."/>
            <person name="Bartlett M.C."/>
            <person name="Ma D."/>
            <person name="Leeson R.L."/>
            <person name="Priest M."/>
            <person name="Young S.K."/>
            <person name="Love J.C."/>
        </authorList>
    </citation>
    <scope>NUCLEOTIDE SEQUENCE [LARGE SCALE GENOMIC DNA]</scope>
    <source>
        <strain evidence="7 8">ATCC 28485</strain>
    </source>
</reference>
<dbReference type="InterPro" id="IPR006620">
    <property type="entry name" value="Pro_4_hyd_alph"/>
</dbReference>
<keyword evidence="8" id="KW-1185">Reference proteome</keyword>
<gene>
    <name evidence="7" type="ORF">ATY40_BA7503922</name>
</gene>
<evidence type="ECO:0000313" key="7">
    <source>
        <dbReference type="EMBL" id="ANZ76324.1"/>
    </source>
</evidence>
<dbReference type="Proteomes" id="UP000094565">
    <property type="component" value="Chromosome 3"/>
</dbReference>
<feature type="domain" description="Fe2OG dioxygenase" evidence="6">
    <location>
        <begin position="138"/>
        <end position="253"/>
    </location>
</feature>
<dbReference type="InterPro" id="IPR044862">
    <property type="entry name" value="Pro_4_hyd_alph_FE2OG_OXY"/>
</dbReference>
<evidence type="ECO:0000256" key="1">
    <source>
        <dbReference type="ARBA" id="ARBA00001961"/>
    </source>
</evidence>